<dbReference type="OrthoDB" id="371374at2759"/>
<dbReference type="VEuPathDB" id="PlasmoDB:PKNH_1468900"/>
<evidence type="ECO:0000313" key="2">
    <source>
        <dbReference type="EMBL" id="OTN63812.1"/>
    </source>
</evidence>
<evidence type="ECO:0000256" key="1">
    <source>
        <dbReference type="SAM" id="MobiDB-lite"/>
    </source>
</evidence>
<dbReference type="Proteomes" id="UP000195012">
    <property type="component" value="Unassembled WGS sequence"/>
</dbReference>
<reference evidence="2 3" key="1">
    <citation type="submission" date="2017-05" db="EMBL/GenBank/DDBJ databases">
        <title>PacBio assembly of a Plasmodium knowlesi genome sequence with Hi-C correction and manual annotation of the SICAvar gene family.</title>
        <authorList>
            <person name="Lapp S.A."/>
            <person name="Geraldo J.A."/>
            <person name="Chien J.-T."/>
            <person name="Ay F."/>
            <person name="Pakala S.B."/>
            <person name="Batugedara G."/>
            <person name="Humphrey J.C."/>
            <person name="Debarry J.D."/>
            <person name="Le Roch K.G."/>
            <person name="Galinski M.R."/>
            <person name="Kissinger J.C."/>
        </authorList>
    </citation>
    <scope>NUCLEOTIDE SEQUENCE [LARGE SCALE GENOMIC DNA]</scope>
    <source>
        <strain evidence="3">Malayan Strain Pk1 (A+)</strain>
    </source>
</reference>
<evidence type="ECO:0000313" key="3">
    <source>
        <dbReference type="Proteomes" id="UP000195012"/>
    </source>
</evidence>
<protein>
    <submittedName>
        <fullName evidence="2">Uncharacterized protein</fullName>
    </submittedName>
</protein>
<sequence>MDVEQKLLKSFKEIRKKSVKDQGKQKQNVISDFPKWEDNFSCDEYSVSDVVRRARKEGEEGNTSKYKDVFNTFENDINYYLGEYVEEIVCSSVMGRKDKSFPRWEDERLRKPSDVIFQHLIYGSLLGEKLRRYECSSRYFKSTLVEDTSDFSDNSSRSNDTRKEKQPPVRDITHEVK</sequence>
<organism evidence="2 3">
    <name type="scientific">Plasmodium knowlesi</name>
    <dbReference type="NCBI Taxonomy" id="5850"/>
    <lineage>
        <taxon>Eukaryota</taxon>
        <taxon>Sar</taxon>
        <taxon>Alveolata</taxon>
        <taxon>Apicomplexa</taxon>
        <taxon>Aconoidasida</taxon>
        <taxon>Haemosporida</taxon>
        <taxon>Plasmodiidae</taxon>
        <taxon>Plasmodium</taxon>
        <taxon>Plasmodium (Plasmodium)</taxon>
    </lineage>
</organism>
<feature type="region of interest" description="Disordered" evidence="1">
    <location>
        <begin position="148"/>
        <end position="177"/>
    </location>
</feature>
<proteinExistence type="predicted"/>
<name>A0A1Y3DGP1_PLAKN</name>
<feature type="compositionally biased region" description="Basic and acidic residues" evidence="1">
    <location>
        <begin position="159"/>
        <end position="177"/>
    </location>
</feature>
<accession>A0A1Y3DGP1</accession>
<comment type="caution">
    <text evidence="2">The sequence shown here is derived from an EMBL/GenBank/DDBJ whole genome shotgun (WGS) entry which is preliminary data.</text>
</comment>
<dbReference type="AlphaFoldDB" id="A0A1Y3DGP1"/>
<gene>
    <name evidence="2" type="ORF">PKNOH_S140287500</name>
</gene>
<dbReference type="EMBL" id="NETL01000028">
    <property type="protein sequence ID" value="OTN63812.1"/>
    <property type="molecule type" value="Genomic_DNA"/>
</dbReference>
<dbReference type="VEuPathDB" id="PlasmoDB:PKNOH_S140287500"/>
<dbReference type="VEuPathDB" id="PlasmoDB:PKA1H_140075000"/>
<dbReference type="eggNOG" id="ENOG502QY25">
    <property type="taxonomic scope" value="Eukaryota"/>
</dbReference>